<proteinExistence type="predicted"/>
<dbReference type="AlphaFoldDB" id="A0AA40HQ09"/>
<reference evidence="1" key="1">
    <citation type="submission" date="2023-06" db="EMBL/GenBank/DDBJ databases">
        <title>Reference genome for the Northern bat (Eptesicus nilssonii), a most northern bat species.</title>
        <authorList>
            <person name="Laine V.N."/>
            <person name="Pulliainen A.T."/>
            <person name="Lilley T.M."/>
        </authorList>
    </citation>
    <scope>NUCLEOTIDE SEQUENCE</scope>
    <source>
        <strain evidence="1">BLF_Eptnil</strain>
        <tissue evidence="1">Kidney</tissue>
    </source>
</reference>
<keyword evidence="2" id="KW-1185">Reference proteome</keyword>
<dbReference type="EMBL" id="JAULJE010000014">
    <property type="protein sequence ID" value="KAK1335212.1"/>
    <property type="molecule type" value="Genomic_DNA"/>
</dbReference>
<organism evidence="1 2">
    <name type="scientific">Cnephaeus nilssonii</name>
    <name type="common">Northern bat</name>
    <name type="synonym">Eptesicus nilssonii</name>
    <dbReference type="NCBI Taxonomy" id="3371016"/>
    <lineage>
        <taxon>Eukaryota</taxon>
        <taxon>Metazoa</taxon>
        <taxon>Chordata</taxon>
        <taxon>Craniata</taxon>
        <taxon>Vertebrata</taxon>
        <taxon>Euteleostomi</taxon>
        <taxon>Mammalia</taxon>
        <taxon>Eutheria</taxon>
        <taxon>Laurasiatheria</taxon>
        <taxon>Chiroptera</taxon>
        <taxon>Yangochiroptera</taxon>
        <taxon>Vespertilionidae</taxon>
        <taxon>Cnephaeus</taxon>
    </lineage>
</organism>
<gene>
    <name evidence="1" type="ORF">QTO34_004796</name>
</gene>
<comment type="caution">
    <text evidence="1">The sequence shown here is derived from an EMBL/GenBank/DDBJ whole genome shotgun (WGS) entry which is preliminary data.</text>
</comment>
<evidence type="ECO:0000313" key="2">
    <source>
        <dbReference type="Proteomes" id="UP001177744"/>
    </source>
</evidence>
<accession>A0AA40HQ09</accession>
<name>A0AA40HQ09_CNENI</name>
<evidence type="ECO:0000313" key="1">
    <source>
        <dbReference type="EMBL" id="KAK1335212.1"/>
    </source>
</evidence>
<sequence>MFAPQVKAGWVDVECGWRPLPQVYLSPGGDSHFPWVEVCADTGLGLIREQKVQGAEAAVTKRSTQINVEQQLVEEYPFPMSRSEGG</sequence>
<protein>
    <submittedName>
        <fullName evidence="1">Uncharacterized protein</fullName>
    </submittedName>
</protein>
<dbReference type="Proteomes" id="UP001177744">
    <property type="component" value="Unassembled WGS sequence"/>
</dbReference>